<dbReference type="AlphaFoldDB" id="A0AB34JQ52"/>
<proteinExistence type="predicted"/>
<dbReference type="Proteomes" id="UP001515480">
    <property type="component" value="Unassembled WGS sequence"/>
</dbReference>
<evidence type="ECO:0000313" key="4">
    <source>
        <dbReference type="EMBL" id="KAL1523586.1"/>
    </source>
</evidence>
<dbReference type="GO" id="GO:0052636">
    <property type="term" value="F:arabinosyltransferase activity"/>
    <property type="evidence" value="ECO:0007669"/>
    <property type="project" value="TreeGrafter"/>
</dbReference>
<dbReference type="GO" id="GO:0005794">
    <property type="term" value="C:Golgi apparatus"/>
    <property type="evidence" value="ECO:0007669"/>
    <property type="project" value="TreeGrafter"/>
</dbReference>
<evidence type="ECO:0000313" key="5">
    <source>
        <dbReference type="Proteomes" id="UP001515480"/>
    </source>
</evidence>
<reference evidence="4 5" key="1">
    <citation type="journal article" date="2024" name="Science">
        <title>Giant polyketide synthase enzymes in the biosynthesis of giant marine polyether toxins.</title>
        <authorList>
            <person name="Fallon T.R."/>
            <person name="Shende V.V."/>
            <person name="Wierzbicki I.H."/>
            <person name="Pendleton A.L."/>
            <person name="Watervoot N.F."/>
            <person name="Auber R.P."/>
            <person name="Gonzalez D.J."/>
            <person name="Wisecaver J.H."/>
            <person name="Moore B.S."/>
        </authorList>
    </citation>
    <scope>NUCLEOTIDE SEQUENCE [LARGE SCALE GENOMIC DNA]</scope>
    <source>
        <strain evidence="4 5">12B1</strain>
    </source>
</reference>
<name>A0AB34JQ52_PRYPA</name>
<dbReference type="PANTHER" id="PTHR46936:SF1">
    <property type="entry name" value="ARABINOSYLTRANSFERASE XEG113"/>
    <property type="match status" value="1"/>
</dbReference>
<gene>
    <name evidence="4" type="ORF">AB1Y20_018522</name>
</gene>
<keyword evidence="5" id="KW-1185">Reference proteome</keyword>
<accession>A0AB34JQ52</accession>
<evidence type="ECO:0000256" key="2">
    <source>
        <dbReference type="SAM" id="SignalP"/>
    </source>
</evidence>
<comment type="caution">
    <text evidence="4">The sequence shown here is derived from an EMBL/GenBank/DDBJ whole genome shotgun (WGS) entry which is preliminary data.</text>
</comment>
<feature type="domain" description="Nucleotide-diphospho-sugar transferase" evidence="3">
    <location>
        <begin position="123"/>
        <end position="422"/>
    </location>
</feature>
<dbReference type="PANTHER" id="PTHR46936">
    <property type="entry name" value="ARABINOSYLTRANSFERASE XEG113"/>
    <property type="match status" value="1"/>
</dbReference>
<keyword evidence="2" id="KW-0732">Signal</keyword>
<dbReference type="Pfam" id="PF03407">
    <property type="entry name" value="Nucleotid_trans"/>
    <property type="match status" value="1"/>
</dbReference>
<protein>
    <recommendedName>
        <fullName evidence="3">Nucleotide-diphospho-sugar transferase domain-containing protein</fullName>
    </recommendedName>
</protein>
<evidence type="ECO:0000256" key="1">
    <source>
        <dbReference type="SAM" id="MobiDB-lite"/>
    </source>
</evidence>
<feature type="signal peptide" evidence="2">
    <location>
        <begin position="1"/>
        <end position="23"/>
    </location>
</feature>
<dbReference type="EMBL" id="JBGBPQ010000005">
    <property type="protein sequence ID" value="KAL1523586.1"/>
    <property type="molecule type" value="Genomic_DNA"/>
</dbReference>
<evidence type="ECO:0000259" key="3">
    <source>
        <dbReference type="Pfam" id="PF03407"/>
    </source>
</evidence>
<organism evidence="4 5">
    <name type="scientific">Prymnesium parvum</name>
    <name type="common">Toxic golden alga</name>
    <dbReference type="NCBI Taxonomy" id="97485"/>
    <lineage>
        <taxon>Eukaryota</taxon>
        <taxon>Haptista</taxon>
        <taxon>Haptophyta</taxon>
        <taxon>Prymnesiophyceae</taxon>
        <taxon>Prymnesiales</taxon>
        <taxon>Prymnesiaceae</taxon>
        <taxon>Prymnesium</taxon>
    </lineage>
</organism>
<feature type="chain" id="PRO_5044207209" description="Nucleotide-diphospho-sugar transferase domain-containing protein" evidence="2">
    <location>
        <begin position="24"/>
        <end position="729"/>
    </location>
</feature>
<dbReference type="InterPro" id="IPR005069">
    <property type="entry name" value="Nucl-diP-sugar_transferase"/>
</dbReference>
<feature type="region of interest" description="Disordered" evidence="1">
    <location>
        <begin position="28"/>
        <end position="56"/>
    </location>
</feature>
<dbReference type="InterPro" id="IPR053250">
    <property type="entry name" value="Glycosyltransferase_77"/>
</dbReference>
<sequence>MRFPRRLAVAAAALLLFAHVAFKGRTPAAGAPPAPSRLAKPQPSRPPRAARQKAADEALVNCPPGSAVSFKNLELNAAGRELWRCLGIPGGPRTVMLTFGSKSMSEFMLNWVEHVRRLGQKLYLVGALDAQLTAVCEAHGVPSATITRAALEAMQLGSHVSQLGSSAGAYYRYAPGTFLRMGLVKQVFIVQMLAAGLDAMVSDVDVVWLASPWPLVRYGDAAEAARDGAVPPHARLLALADVVLSVDQVQQYMDSDKYRWHVDSELNTGVAFFRNSVGARAVLDEWAAQMKAAIAKGDPNHDQYWLNGVLRPRDFFNLKTDAAARASWLPAALQTAHAAANLPVGLPSTARAFEASLSTISPFLRAIYLFKRRFGANGSGVALGTFPIAQVSNGHTFFVQQLHHIVGVRPIAVHTTYQYGDATTYAYGKRQRLRDEQLWLMDGPQYYNGTYLQLLTAPARLLSPDHAELLLPELNGTEHCVLSHLRLSALQRQWIQDAFLLAAATRRTLILPRIWCVADRFWTILNRCLIGSRVEMPQPFVCPLDHSFDLPAMHAANLQWREHSFLSHPKADPSLAASQLRLRVGEARHPSTEAELRLPAGSDFAAVARAVRASPLAAEARVLTVDADDLRSLCRCVGGLPELLELNARLPSALRSSYDFCDTTDNPYFVECKGAGRSGCRKHPTYTMNISQGIQTVRALPTEGCGQGVGGCQAYELPDRHITRKRWRG</sequence>